<evidence type="ECO:0000313" key="3">
    <source>
        <dbReference type="Proteomes" id="UP000593567"/>
    </source>
</evidence>
<organism evidence="2 3">
    <name type="scientific">Bugula neritina</name>
    <name type="common">Brown bryozoan</name>
    <name type="synonym">Sertularia neritina</name>
    <dbReference type="NCBI Taxonomy" id="10212"/>
    <lineage>
        <taxon>Eukaryota</taxon>
        <taxon>Metazoa</taxon>
        <taxon>Spiralia</taxon>
        <taxon>Lophotrochozoa</taxon>
        <taxon>Bryozoa</taxon>
        <taxon>Gymnolaemata</taxon>
        <taxon>Cheilostomatida</taxon>
        <taxon>Flustrina</taxon>
        <taxon>Buguloidea</taxon>
        <taxon>Bugulidae</taxon>
        <taxon>Bugula</taxon>
    </lineage>
</organism>
<dbReference type="OrthoDB" id="9644124at2759"/>
<feature type="compositionally biased region" description="Polar residues" evidence="1">
    <location>
        <begin position="27"/>
        <end position="37"/>
    </location>
</feature>
<evidence type="ECO:0000256" key="1">
    <source>
        <dbReference type="SAM" id="MobiDB-lite"/>
    </source>
</evidence>
<comment type="caution">
    <text evidence="2">The sequence shown here is derived from an EMBL/GenBank/DDBJ whole genome shotgun (WGS) entry which is preliminary data.</text>
</comment>
<dbReference type="Proteomes" id="UP000593567">
    <property type="component" value="Unassembled WGS sequence"/>
</dbReference>
<sequence>MADRAREEEESAKIIPPEGEDYGPNSCVPNQEDPTSSDSAYRFLAFARIFSGKIKKGQKLYVLGPKHDPTEAIELGLADRLTDNQSLTVETLTGDLHMTQITVQDLYTFMGRELELWKKFQPEIFLA</sequence>
<accession>A0A7J7J583</accession>
<gene>
    <name evidence="2" type="ORF">EB796_020431</name>
</gene>
<name>A0A7J7J583_BUGNE</name>
<dbReference type="SUPFAM" id="SSF50447">
    <property type="entry name" value="Translation proteins"/>
    <property type="match status" value="1"/>
</dbReference>
<dbReference type="EMBL" id="VXIV02003080">
    <property type="protein sequence ID" value="KAF6021265.1"/>
    <property type="molecule type" value="Genomic_DNA"/>
</dbReference>
<dbReference type="InterPro" id="IPR009000">
    <property type="entry name" value="Transl_B-barrel_sf"/>
</dbReference>
<dbReference type="Gene3D" id="2.40.30.10">
    <property type="entry name" value="Translation factors"/>
    <property type="match status" value="1"/>
</dbReference>
<keyword evidence="3" id="KW-1185">Reference proteome</keyword>
<proteinExistence type="predicted"/>
<feature type="region of interest" description="Disordered" evidence="1">
    <location>
        <begin position="1"/>
        <end position="37"/>
    </location>
</feature>
<evidence type="ECO:0000313" key="2">
    <source>
        <dbReference type="EMBL" id="KAF6021265.1"/>
    </source>
</evidence>
<protein>
    <submittedName>
        <fullName evidence="2">Uncharacterized protein</fullName>
    </submittedName>
</protein>
<dbReference type="AlphaFoldDB" id="A0A7J7J583"/>
<reference evidence="2" key="1">
    <citation type="submission" date="2020-06" db="EMBL/GenBank/DDBJ databases">
        <title>Draft genome of Bugula neritina, a colonial animal packing powerful symbionts and potential medicines.</title>
        <authorList>
            <person name="Rayko M."/>
        </authorList>
    </citation>
    <scope>NUCLEOTIDE SEQUENCE [LARGE SCALE GENOMIC DNA]</scope>
    <source>
        <strain evidence="2">Kwan_BN1</strain>
    </source>
</reference>